<dbReference type="OrthoDB" id="9801699at2"/>
<evidence type="ECO:0000256" key="4">
    <source>
        <dbReference type="ARBA" id="ARBA00023002"/>
    </source>
</evidence>
<evidence type="ECO:0000256" key="3">
    <source>
        <dbReference type="ARBA" id="ARBA00022827"/>
    </source>
</evidence>
<comment type="cofactor">
    <cofactor evidence="1">
        <name>FAD</name>
        <dbReference type="ChEBI" id="CHEBI:57692"/>
    </cofactor>
</comment>
<dbReference type="Pfam" id="PF01266">
    <property type="entry name" value="DAO"/>
    <property type="match status" value="1"/>
</dbReference>
<sequence>MTTFDCDAVVVGAGVVGLAIARRLALAGLETLVIEREGAIGMGTSSRNSEVIHAGLYYPPGSLKARLCREGRERLYAYCEARGVGARRVGKLVLAATADEVAKLEAIMATAKANGVNDLQRLTREEVAALEPALACHAAFLSPSTGIIDTHGLMLALQGDLEEAAGTVAFHAPVAEARPEDGGFTIVTGGADATEIRTRLLVNAAGHGAPRLAASIHGEPAAQAPRQWFAKGNYVSLIGRQPFSRLVYPLPDAAGLGIHATLDLAGRCRFGPDVEWVEHEDDLEVSPTRLPIFEAAIRRYWPALPSGALQPDYAGIRPKLHGPGSPMPDFRVDGPEMHGLSGLVQLFGIESPGLTSSLALADLVADRLGLPAIAL</sequence>
<accession>A0A1Q9AXB4</accession>
<dbReference type="Gene3D" id="3.50.50.60">
    <property type="entry name" value="FAD/NAD(P)-binding domain"/>
    <property type="match status" value="1"/>
</dbReference>
<keyword evidence="3" id="KW-0274">FAD</keyword>
<reference evidence="7 8" key="1">
    <citation type="submission" date="2016-09" db="EMBL/GenBank/DDBJ databases">
        <title>Rhizobium sp. nov., a novel species isolated from the rice rhizosphere.</title>
        <authorList>
            <person name="Zhao J."/>
            <person name="Zhang X."/>
        </authorList>
    </citation>
    <scope>NUCLEOTIDE SEQUENCE [LARGE SCALE GENOMIC DNA]</scope>
    <source>
        <strain evidence="7 8">1.7048</strain>
    </source>
</reference>
<comment type="similarity">
    <text evidence="5">Belongs to the L2HGDH family.</text>
</comment>
<protein>
    <submittedName>
        <fullName evidence="7">FAD-dependent oxidoreductase</fullName>
    </submittedName>
</protein>
<evidence type="ECO:0000256" key="1">
    <source>
        <dbReference type="ARBA" id="ARBA00001974"/>
    </source>
</evidence>
<evidence type="ECO:0000259" key="6">
    <source>
        <dbReference type="Pfam" id="PF01266"/>
    </source>
</evidence>
<gene>
    <name evidence="7" type="ORF">BJF93_10955</name>
</gene>
<proteinExistence type="inferred from homology"/>
<keyword evidence="2" id="KW-0285">Flavoprotein</keyword>
<organism evidence="7 8">
    <name type="scientific">Xaviernesmea oryzae</name>
    <dbReference type="NCBI Taxonomy" id="464029"/>
    <lineage>
        <taxon>Bacteria</taxon>
        <taxon>Pseudomonadati</taxon>
        <taxon>Pseudomonadota</taxon>
        <taxon>Alphaproteobacteria</taxon>
        <taxon>Hyphomicrobiales</taxon>
        <taxon>Rhizobiaceae</taxon>
        <taxon>Rhizobium/Agrobacterium group</taxon>
        <taxon>Xaviernesmea</taxon>
    </lineage>
</organism>
<dbReference type="Proteomes" id="UP000186364">
    <property type="component" value="Unassembled WGS sequence"/>
</dbReference>
<dbReference type="InterPro" id="IPR006076">
    <property type="entry name" value="FAD-dep_OxRdtase"/>
</dbReference>
<dbReference type="PANTHER" id="PTHR43104:SF4">
    <property type="entry name" value="L-2-HYDROXYGLUTARATE DEHYDROGENASE, MITOCHONDRIAL"/>
    <property type="match status" value="1"/>
</dbReference>
<dbReference type="PANTHER" id="PTHR43104">
    <property type="entry name" value="L-2-HYDROXYGLUTARATE DEHYDROGENASE, MITOCHONDRIAL"/>
    <property type="match status" value="1"/>
</dbReference>
<evidence type="ECO:0000313" key="8">
    <source>
        <dbReference type="Proteomes" id="UP000186364"/>
    </source>
</evidence>
<dbReference type="Gene3D" id="3.30.9.10">
    <property type="entry name" value="D-Amino Acid Oxidase, subunit A, domain 2"/>
    <property type="match status" value="1"/>
</dbReference>
<keyword evidence="4" id="KW-0560">Oxidoreductase</keyword>
<dbReference type="AlphaFoldDB" id="A0A1Q9AXB4"/>
<dbReference type="SUPFAM" id="SSF51905">
    <property type="entry name" value="FAD/NAD(P)-binding domain"/>
    <property type="match status" value="1"/>
</dbReference>
<evidence type="ECO:0000256" key="5">
    <source>
        <dbReference type="ARBA" id="ARBA00037941"/>
    </source>
</evidence>
<keyword evidence="8" id="KW-1185">Reference proteome</keyword>
<evidence type="ECO:0000256" key="2">
    <source>
        <dbReference type="ARBA" id="ARBA00022630"/>
    </source>
</evidence>
<comment type="caution">
    <text evidence="7">The sequence shown here is derived from an EMBL/GenBank/DDBJ whole genome shotgun (WGS) entry which is preliminary data.</text>
</comment>
<evidence type="ECO:0000313" key="7">
    <source>
        <dbReference type="EMBL" id="OLP60083.1"/>
    </source>
</evidence>
<dbReference type="EMBL" id="MKIP01000043">
    <property type="protein sequence ID" value="OLP60083.1"/>
    <property type="molecule type" value="Genomic_DNA"/>
</dbReference>
<dbReference type="InterPro" id="IPR036188">
    <property type="entry name" value="FAD/NAD-bd_sf"/>
</dbReference>
<dbReference type="RefSeq" id="WP_075627846.1">
    <property type="nucleotide sequence ID" value="NZ_FOAM01000002.1"/>
</dbReference>
<feature type="domain" description="FAD dependent oxidoreductase" evidence="6">
    <location>
        <begin position="7"/>
        <end position="367"/>
    </location>
</feature>
<dbReference type="GO" id="GO:0047545">
    <property type="term" value="F:(S)-2-hydroxyglutarate dehydrogenase activity"/>
    <property type="evidence" value="ECO:0007669"/>
    <property type="project" value="TreeGrafter"/>
</dbReference>
<name>A0A1Q9AXB4_9HYPH</name>